<comment type="caution">
    <text evidence="5">The sequence shown here is derived from an EMBL/GenBank/DDBJ whole genome shotgun (WGS) entry which is preliminary data.</text>
</comment>
<feature type="active site" description="Proton acceptor" evidence="2">
    <location>
        <position position="178"/>
    </location>
</feature>
<dbReference type="InterPro" id="IPR015421">
    <property type="entry name" value="PyrdxlP-dep_Trfase_major"/>
</dbReference>
<dbReference type="PANTHER" id="PTHR30244:SF34">
    <property type="entry name" value="DTDP-4-AMINO-4,6-DIDEOXYGALACTOSE TRANSAMINASE"/>
    <property type="match status" value="1"/>
</dbReference>
<sequence length="373" mass="40913">MIPFNKPVHLGTELTAMAEAILKNGHVAGGGPFGKRCEEMLERMLGLRTLLVTSCTHALEMAALLLEVGPGDEFIVPSYTFVSTANAFVLRGARPVFADVDAQGNLDLAHVERLLGPRTKAVVVVHYAGNSCDMEALLKLCGKVPVVEDAAQALAASFDGRPLGTFGVCSAFSFHETKNIGCGEGGALTLRDPNLIDRAEYMRDKGTNRRKFQHGLVDKYTWVDVGSSYVLSDLNAAYLSTQLEALSRIQERRRQIYSAYEEALTGPVERVGGYVIKGSPRNTGNQHLFAVVFRSPEHRTGFIAHMRKHDIIAPFHYVALHQSPMGQRFHDGSQLPASERLTGCLVRLPLFFNMTDAELSTVIGRAQEFLRAL</sequence>
<dbReference type="EMBL" id="JPMI01000006">
    <property type="protein sequence ID" value="KFA94639.1"/>
    <property type="molecule type" value="Genomic_DNA"/>
</dbReference>
<dbReference type="Proteomes" id="UP000028547">
    <property type="component" value="Unassembled WGS sequence"/>
</dbReference>
<keyword evidence="3 4" id="KW-0663">Pyridoxal phosphate</keyword>
<protein>
    <submittedName>
        <fullName evidence="5">TDP-4-oxo-6-deoxy-D-glucose aminotransferase</fullName>
    </submittedName>
</protein>
<dbReference type="GO" id="GO:0000271">
    <property type="term" value="P:polysaccharide biosynthetic process"/>
    <property type="evidence" value="ECO:0007669"/>
    <property type="project" value="TreeGrafter"/>
</dbReference>
<dbReference type="InterPro" id="IPR015424">
    <property type="entry name" value="PyrdxlP-dep_Trfase"/>
</dbReference>
<dbReference type="Pfam" id="PF01041">
    <property type="entry name" value="DegT_DnrJ_EryC1"/>
    <property type="match status" value="1"/>
</dbReference>
<reference evidence="5 6" key="1">
    <citation type="submission" date="2014-07" db="EMBL/GenBank/DDBJ databases">
        <title>Draft Genome Sequence of Gephyronic Acid Producer, Cystobacter violaceus Strain Cb vi76.</title>
        <authorList>
            <person name="Stevens D.C."/>
            <person name="Young J."/>
            <person name="Carmichael R."/>
            <person name="Tan J."/>
            <person name="Taylor R.E."/>
        </authorList>
    </citation>
    <scope>NUCLEOTIDE SEQUENCE [LARGE SCALE GENOMIC DNA]</scope>
    <source>
        <strain evidence="5 6">Cb vi76</strain>
    </source>
</reference>
<dbReference type="GO" id="GO:0019180">
    <property type="term" value="F:dTDP-4-amino-4,6-dideoxygalactose transaminase activity"/>
    <property type="evidence" value="ECO:0007669"/>
    <property type="project" value="TreeGrafter"/>
</dbReference>
<proteinExistence type="inferred from homology"/>
<dbReference type="SUPFAM" id="SSF53383">
    <property type="entry name" value="PLP-dependent transferases"/>
    <property type="match status" value="1"/>
</dbReference>
<dbReference type="RefSeq" id="WP_043389065.1">
    <property type="nucleotide sequence ID" value="NZ_JPMI01000006.1"/>
</dbReference>
<gene>
    <name evidence="5" type="ORF">Q664_01675</name>
</gene>
<dbReference type="PIRSF" id="PIRSF000390">
    <property type="entry name" value="PLP_StrS"/>
    <property type="match status" value="1"/>
</dbReference>
<dbReference type="NCBIfam" id="NF008687">
    <property type="entry name" value="PRK11706.1"/>
    <property type="match status" value="1"/>
</dbReference>
<evidence type="ECO:0000256" key="1">
    <source>
        <dbReference type="ARBA" id="ARBA00037999"/>
    </source>
</evidence>
<organism evidence="5 6">
    <name type="scientific">Archangium violaceum Cb vi76</name>
    <dbReference type="NCBI Taxonomy" id="1406225"/>
    <lineage>
        <taxon>Bacteria</taxon>
        <taxon>Pseudomonadati</taxon>
        <taxon>Myxococcota</taxon>
        <taxon>Myxococcia</taxon>
        <taxon>Myxococcales</taxon>
        <taxon>Cystobacterineae</taxon>
        <taxon>Archangiaceae</taxon>
        <taxon>Archangium</taxon>
    </lineage>
</organism>
<dbReference type="Gene3D" id="3.40.640.10">
    <property type="entry name" value="Type I PLP-dependent aspartate aminotransferase-like (Major domain)"/>
    <property type="match status" value="1"/>
</dbReference>
<feature type="modified residue" description="N6-(pyridoxal phosphate)lysine" evidence="3">
    <location>
        <position position="178"/>
    </location>
</feature>
<dbReference type="PANTHER" id="PTHR30244">
    <property type="entry name" value="TRANSAMINASE"/>
    <property type="match status" value="1"/>
</dbReference>
<evidence type="ECO:0000256" key="2">
    <source>
        <dbReference type="PIRSR" id="PIRSR000390-1"/>
    </source>
</evidence>
<dbReference type="AlphaFoldDB" id="A0A084T1Q4"/>
<accession>A0A084T1Q4</accession>
<dbReference type="CDD" id="cd00616">
    <property type="entry name" value="AHBA_syn"/>
    <property type="match status" value="1"/>
</dbReference>
<keyword evidence="5" id="KW-0032">Aminotransferase</keyword>
<keyword evidence="5" id="KW-0808">Transferase</keyword>
<evidence type="ECO:0000256" key="4">
    <source>
        <dbReference type="RuleBase" id="RU004508"/>
    </source>
</evidence>
<dbReference type="InterPro" id="IPR000653">
    <property type="entry name" value="DegT/StrS_aminotransferase"/>
</dbReference>
<evidence type="ECO:0000313" key="5">
    <source>
        <dbReference type="EMBL" id="KFA94639.1"/>
    </source>
</evidence>
<name>A0A084T1Q4_9BACT</name>
<comment type="similarity">
    <text evidence="1 4">Belongs to the DegT/DnrJ/EryC1 family.</text>
</comment>
<dbReference type="GO" id="GO:0030170">
    <property type="term" value="F:pyridoxal phosphate binding"/>
    <property type="evidence" value="ECO:0007669"/>
    <property type="project" value="TreeGrafter"/>
</dbReference>
<evidence type="ECO:0000256" key="3">
    <source>
        <dbReference type="PIRSR" id="PIRSR000390-2"/>
    </source>
</evidence>
<evidence type="ECO:0000313" key="6">
    <source>
        <dbReference type="Proteomes" id="UP000028547"/>
    </source>
</evidence>